<keyword evidence="2" id="KW-1185">Reference proteome</keyword>
<evidence type="ECO:0000313" key="2">
    <source>
        <dbReference type="Proteomes" id="UP001209540"/>
    </source>
</evidence>
<reference evidence="1" key="2">
    <citation type="submission" date="2023-02" db="EMBL/GenBank/DDBJ databases">
        <authorList>
            <consortium name="DOE Joint Genome Institute"/>
            <person name="Mondo S.J."/>
            <person name="Chang Y."/>
            <person name="Wang Y."/>
            <person name="Ahrendt S."/>
            <person name="Andreopoulos W."/>
            <person name="Barry K."/>
            <person name="Beard J."/>
            <person name="Benny G.L."/>
            <person name="Blankenship S."/>
            <person name="Bonito G."/>
            <person name="Cuomo C."/>
            <person name="Desiro A."/>
            <person name="Gervers K.A."/>
            <person name="Hundley H."/>
            <person name="Kuo A."/>
            <person name="LaButti K."/>
            <person name="Lang B.F."/>
            <person name="Lipzen A."/>
            <person name="O'Donnell K."/>
            <person name="Pangilinan J."/>
            <person name="Reynolds N."/>
            <person name="Sandor L."/>
            <person name="Smith M.W."/>
            <person name="Tsang A."/>
            <person name="Grigoriev I.V."/>
            <person name="Stajich J.E."/>
            <person name="Spatafora J.W."/>
        </authorList>
    </citation>
    <scope>NUCLEOTIDE SEQUENCE</scope>
    <source>
        <strain evidence="1">RSA 2281</strain>
    </source>
</reference>
<comment type="caution">
    <text evidence="1">The sequence shown here is derived from an EMBL/GenBank/DDBJ whole genome shotgun (WGS) entry which is preliminary data.</text>
</comment>
<evidence type="ECO:0000313" key="1">
    <source>
        <dbReference type="EMBL" id="KAI9252884.1"/>
    </source>
</evidence>
<gene>
    <name evidence="1" type="ORF">BDA99DRAFT_520301</name>
</gene>
<reference evidence="1" key="1">
    <citation type="journal article" date="2022" name="IScience">
        <title>Evolution of zygomycete secretomes and the origins of terrestrial fungal ecologies.</title>
        <authorList>
            <person name="Chang Y."/>
            <person name="Wang Y."/>
            <person name="Mondo S."/>
            <person name="Ahrendt S."/>
            <person name="Andreopoulos W."/>
            <person name="Barry K."/>
            <person name="Beard J."/>
            <person name="Benny G.L."/>
            <person name="Blankenship S."/>
            <person name="Bonito G."/>
            <person name="Cuomo C."/>
            <person name="Desiro A."/>
            <person name="Gervers K.A."/>
            <person name="Hundley H."/>
            <person name="Kuo A."/>
            <person name="LaButti K."/>
            <person name="Lang B.F."/>
            <person name="Lipzen A."/>
            <person name="O'Donnell K."/>
            <person name="Pangilinan J."/>
            <person name="Reynolds N."/>
            <person name="Sandor L."/>
            <person name="Smith M.E."/>
            <person name="Tsang A."/>
            <person name="Grigoriev I.V."/>
            <person name="Stajich J.E."/>
            <person name="Spatafora J.W."/>
        </authorList>
    </citation>
    <scope>NUCLEOTIDE SEQUENCE</scope>
    <source>
        <strain evidence="1">RSA 2281</strain>
    </source>
</reference>
<organism evidence="1 2">
    <name type="scientific">Phascolomyces articulosus</name>
    <dbReference type="NCBI Taxonomy" id="60185"/>
    <lineage>
        <taxon>Eukaryota</taxon>
        <taxon>Fungi</taxon>
        <taxon>Fungi incertae sedis</taxon>
        <taxon>Mucoromycota</taxon>
        <taxon>Mucoromycotina</taxon>
        <taxon>Mucoromycetes</taxon>
        <taxon>Mucorales</taxon>
        <taxon>Lichtheimiaceae</taxon>
        <taxon>Phascolomyces</taxon>
    </lineage>
</organism>
<proteinExistence type="predicted"/>
<dbReference type="EMBL" id="JAIXMP010000027">
    <property type="protein sequence ID" value="KAI9252884.1"/>
    <property type="molecule type" value="Genomic_DNA"/>
</dbReference>
<dbReference type="Proteomes" id="UP001209540">
    <property type="component" value="Unassembled WGS sequence"/>
</dbReference>
<accession>A0AAD5JSU9</accession>
<name>A0AAD5JSU9_9FUNG</name>
<sequence>MCAEKSPAHIPQVKIVNGEIVLDKSTLYSNVDEEQEEPNVVDEGAFVRMKRGPKRTPQRWTEQETDLFLEV</sequence>
<protein>
    <submittedName>
        <fullName evidence="1">Uncharacterized protein</fullName>
    </submittedName>
</protein>
<dbReference type="AlphaFoldDB" id="A0AAD5JSU9"/>